<evidence type="ECO:0000313" key="1">
    <source>
        <dbReference type="EMBL" id="MBB4294273.1"/>
    </source>
</evidence>
<protein>
    <submittedName>
        <fullName evidence="1">Uncharacterized protein</fullName>
    </submittedName>
</protein>
<name>A0AAE2MQU7_RHILE</name>
<organism evidence="1 2">
    <name type="scientific">Rhizobium leguminosarum</name>
    <dbReference type="NCBI Taxonomy" id="384"/>
    <lineage>
        <taxon>Bacteria</taxon>
        <taxon>Pseudomonadati</taxon>
        <taxon>Pseudomonadota</taxon>
        <taxon>Alphaproteobacteria</taxon>
        <taxon>Hyphomicrobiales</taxon>
        <taxon>Rhizobiaceae</taxon>
        <taxon>Rhizobium/Agrobacterium group</taxon>
        <taxon>Rhizobium</taxon>
    </lineage>
</organism>
<sequence>MPFLIHSKTIVELESDGRPAPCGSYTKTEGFGLFLMSRS</sequence>
<evidence type="ECO:0000313" key="2">
    <source>
        <dbReference type="Proteomes" id="UP000538507"/>
    </source>
</evidence>
<accession>A0AAE2MQU7</accession>
<proteinExistence type="predicted"/>
<dbReference type="Proteomes" id="UP000538507">
    <property type="component" value="Unassembled WGS sequence"/>
</dbReference>
<comment type="caution">
    <text evidence="1">The sequence shown here is derived from an EMBL/GenBank/DDBJ whole genome shotgun (WGS) entry which is preliminary data.</text>
</comment>
<gene>
    <name evidence="1" type="ORF">GGE16_006373</name>
</gene>
<reference evidence="1 2" key="1">
    <citation type="submission" date="2020-08" db="EMBL/GenBank/DDBJ databases">
        <title>Genomic Encyclopedia of Type Strains, Phase IV (KMG-V): Genome sequencing to study the core and pangenomes of soil and plant-associated prokaryotes.</title>
        <authorList>
            <person name="Whitman W."/>
        </authorList>
    </citation>
    <scope>NUCLEOTIDE SEQUENCE [LARGE SCALE GENOMIC DNA]</scope>
    <source>
        <strain evidence="1 2">SEMIA 415</strain>
    </source>
</reference>
<dbReference type="EMBL" id="JACIGO010000015">
    <property type="protein sequence ID" value="MBB4294273.1"/>
    <property type="molecule type" value="Genomic_DNA"/>
</dbReference>
<dbReference type="AlphaFoldDB" id="A0AAE2MQU7"/>